<dbReference type="GO" id="GO:0015031">
    <property type="term" value="P:protein transport"/>
    <property type="evidence" value="ECO:0007669"/>
    <property type="project" value="UniProtKB-KW"/>
</dbReference>
<evidence type="ECO:0000256" key="9">
    <source>
        <dbReference type="ARBA" id="ARBA00031059"/>
    </source>
</evidence>
<dbReference type="NCBIfam" id="TIGR00967">
    <property type="entry name" value="3a0501s007"/>
    <property type="match status" value="1"/>
</dbReference>
<sequence length="552" mass="59549">MRAARVTLSRARVAPRVDERRARRCPRGRSATISTAFPTRATRATTQSRGEGVRMNAYAKETPAFDPLGILDVSRGDDGIFSPTFGFDKPRTARASGSSKTGGEANMDNFFKGKLPGKIATVFALLVLSRVGTYIPISGVDRAAFAESLSGGGGVMGYVDTLTGGSISKLGIFSLGIVPYINSSIIFQLLGSVFPELKKLQKEEGEAGRRKFQQYQRSRSIELQRLKQHRLTLILFRASHRYGALGFAIVQAVGQCLYIRPFVEDFSPVWLFEQSCALTAGAMILMYIGELLNEVKLGNGTSLLIFANIVSALPSSVGQTITLAQEKGDATVLPVFFGAFALTTLGIVYVQEAERKIPMNYSTRFNAGGLAKSSYLPFKVNSAGVMPIIFASSLLALPATLSRFTDNGAVLGVARFLSPGGGAGYVPVNVAMICFFNYFYTFLQLEPKDVADQLKRQGASIPGVRPGAATRDYITRVLERLSVLGSVFLGALALTPGAVEQVTGLQTFRGFAGTSLLILVGVATDSARKIRSELVMESYDTKLDEFYGSKKK</sequence>
<dbReference type="Gene3D" id="1.10.3370.10">
    <property type="entry name" value="SecY subunit domain"/>
    <property type="match status" value="1"/>
</dbReference>
<feature type="transmembrane region" description="Helical" evidence="12">
    <location>
        <begin position="242"/>
        <end position="263"/>
    </location>
</feature>
<feature type="transmembrane region" description="Helical" evidence="12">
    <location>
        <begin position="170"/>
        <end position="194"/>
    </location>
</feature>
<evidence type="ECO:0000256" key="3">
    <source>
        <dbReference type="ARBA" id="ARBA00022448"/>
    </source>
</evidence>
<evidence type="ECO:0000256" key="6">
    <source>
        <dbReference type="ARBA" id="ARBA00022989"/>
    </source>
</evidence>
<dbReference type="OMA" id="FAMWLGE"/>
<dbReference type="GO" id="GO:0016020">
    <property type="term" value="C:membrane"/>
    <property type="evidence" value="ECO:0007669"/>
    <property type="project" value="UniProtKB-SubCell"/>
</dbReference>
<evidence type="ECO:0000256" key="8">
    <source>
        <dbReference type="ARBA" id="ARBA00023136"/>
    </source>
</evidence>
<keyword evidence="5 10" id="KW-0653">Protein transport</keyword>
<dbReference type="PROSITE" id="PS00756">
    <property type="entry name" value="SECY_2"/>
    <property type="match status" value="1"/>
</dbReference>
<evidence type="ECO:0000256" key="4">
    <source>
        <dbReference type="ARBA" id="ARBA00022692"/>
    </source>
</evidence>
<keyword evidence="3 10" id="KW-0813">Transport</keyword>
<dbReference type="SUPFAM" id="SSF103491">
    <property type="entry name" value="Preprotein translocase SecY subunit"/>
    <property type="match status" value="1"/>
</dbReference>
<dbReference type="PROSITE" id="PS00755">
    <property type="entry name" value="SECY_1"/>
    <property type="match status" value="1"/>
</dbReference>
<gene>
    <name evidence="13" type="ORF">BE221DRAFT_66170</name>
</gene>
<feature type="transmembrane region" description="Helical" evidence="12">
    <location>
        <begin position="269"/>
        <end position="289"/>
    </location>
</feature>
<comment type="similarity">
    <text evidence="2 11">Belongs to the SecY/SEC61-alpha family.</text>
</comment>
<dbReference type="PRINTS" id="PR00303">
    <property type="entry name" value="SECYTRNLCASE"/>
</dbReference>
<evidence type="ECO:0000256" key="11">
    <source>
        <dbReference type="RuleBase" id="RU004349"/>
    </source>
</evidence>
<dbReference type="AlphaFoldDB" id="A0A1Y5IMR5"/>
<feature type="transmembrane region" description="Helical" evidence="12">
    <location>
        <begin position="380"/>
        <end position="401"/>
    </location>
</feature>
<reference evidence="13" key="1">
    <citation type="submission" date="2017-04" db="EMBL/GenBank/DDBJ databases">
        <title>Population genomics of picophytoplankton unveils novel chromosome hypervariability.</title>
        <authorList>
            <consortium name="DOE Joint Genome Institute"/>
            <person name="Blanc-Mathieu R."/>
            <person name="Krasovec M."/>
            <person name="Hebrard M."/>
            <person name="Yau S."/>
            <person name="Desgranges E."/>
            <person name="Martin J."/>
            <person name="Schackwitz W."/>
            <person name="Kuo A."/>
            <person name="Salin G."/>
            <person name="Donnadieu C."/>
            <person name="Desdevises Y."/>
            <person name="Sanchez-Ferandin S."/>
            <person name="Moreau H."/>
            <person name="Rivals E."/>
            <person name="Grigoriev I.V."/>
            <person name="Grimsley N."/>
            <person name="Eyre-Walker A."/>
            <person name="Piganeau G."/>
        </authorList>
    </citation>
    <scope>NUCLEOTIDE SEQUENCE [LARGE SCALE GENOMIC DNA]</scope>
    <source>
        <strain evidence="13">RCC 1115</strain>
    </source>
</reference>
<comment type="subcellular location">
    <subcellularLocation>
        <location evidence="1 10">Membrane</location>
        <topology evidence="1 10">Multi-pass membrane protein</topology>
    </subcellularLocation>
</comment>
<dbReference type="eggNOG" id="ENOG502QSNV">
    <property type="taxonomic scope" value="Eukaryota"/>
</dbReference>
<dbReference type="Proteomes" id="UP000195557">
    <property type="component" value="Unassembled WGS sequence"/>
</dbReference>
<dbReference type="EMBL" id="KZ155771">
    <property type="protein sequence ID" value="OUS49464.1"/>
    <property type="molecule type" value="Genomic_DNA"/>
</dbReference>
<dbReference type="Pfam" id="PF00344">
    <property type="entry name" value="SecY"/>
    <property type="match status" value="1"/>
</dbReference>
<name>A0A1Y5IMR5_OSTTA</name>
<feature type="transmembrane region" description="Helical" evidence="12">
    <location>
        <begin position="119"/>
        <end position="137"/>
    </location>
</feature>
<dbReference type="HAMAP" id="MF_01465">
    <property type="entry name" value="SecY"/>
    <property type="match status" value="1"/>
</dbReference>
<keyword evidence="7 10" id="KW-0811">Translocation</keyword>
<dbReference type="InterPro" id="IPR023201">
    <property type="entry name" value="SecY_dom_sf"/>
</dbReference>
<dbReference type="InterPro" id="IPR026593">
    <property type="entry name" value="SecY"/>
</dbReference>
<evidence type="ECO:0000256" key="12">
    <source>
        <dbReference type="SAM" id="Phobius"/>
    </source>
</evidence>
<evidence type="ECO:0000313" key="13">
    <source>
        <dbReference type="EMBL" id="OUS49464.1"/>
    </source>
</evidence>
<evidence type="ECO:0000256" key="5">
    <source>
        <dbReference type="ARBA" id="ARBA00022927"/>
    </source>
</evidence>
<keyword evidence="8 12" id="KW-0472">Membrane</keyword>
<evidence type="ECO:0000256" key="1">
    <source>
        <dbReference type="ARBA" id="ARBA00004141"/>
    </source>
</evidence>
<dbReference type="InterPro" id="IPR002208">
    <property type="entry name" value="SecY/SEC61-alpha"/>
</dbReference>
<evidence type="ECO:0000256" key="7">
    <source>
        <dbReference type="ARBA" id="ARBA00023010"/>
    </source>
</evidence>
<dbReference type="PANTHER" id="PTHR10906">
    <property type="entry name" value="SECY/SEC61-ALPHA FAMILY MEMBER"/>
    <property type="match status" value="1"/>
</dbReference>
<evidence type="ECO:0000256" key="10">
    <source>
        <dbReference type="RuleBase" id="RU003484"/>
    </source>
</evidence>
<proteinExistence type="inferred from homology"/>
<keyword evidence="6 12" id="KW-1133">Transmembrane helix</keyword>
<dbReference type="InterPro" id="IPR030659">
    <property type="entry name" value="SecY_CS"/>
</dbReference>
<evidence type="ECO:0000256" key="2">
    <source>
        <dbReference type="ARBA" id="ARBA00005751"/>
    </source>
</evidence>
<feature type="transmembrane region" description="Helical" evidence="12">
    <location>
        <begin position="421"/>
        <end position="440"/>
    </location>
</feature>
<feature type="transmembrane region" description="Helical" evidence="12">
    <location>
        <begin position="330"/>
        <end position="350"/>
    </location>
</feature>
<accession>A0A1Y5IMR5</accession>
<protein>
    <recommendedName>
        <fullName evidence="9">CpSecY</fullName>
    </recommendedName>
</protein>
<keyword evidence="4 10" id="KW-0812">Transmembrane</keyword>
<feature type="transmembrane region" description="Helical" evidence="12">
    <location>
        <begin position="301"/>
        <end position="324"/>
    </location>
</feature>
<organism evidence="13">
    <name type="scientific">Ostreococcus tauri</name>
    <name type="common">Marine green alga</name>
    <dbReference type="NCBI Taxonomy" id="70448"/>
    <lineage>
        <taxon>Eukaryota</taxon>
        <taxon>Viridiplantae</taxon>
        <taxon>Chlorophyta</taxon>
        <taxon>Mamiellophyceae</taxon>
        <taxon>Mamiellales</taxon>
        <taxon>Bathycoccaceae</taxon>
        <taxon>Ostreococcus</taxon>
    </lineage>
</organism>